<evidence type="ECO:0000313" key="2">
    <source>
        <dbReference type="Proteomes" id="UP000348942"/>
    </source>
</evidence>
<proteinExistence type="predicted"/>
<dbReference type="AlphaFoldDB" id="A0A5Q0TL06"/>
<dbReference type="Pfam" id="PF09526">
    <property type="entry name" value="DUF2387"/>
    <property type="match status" value="1"/>
</dbReference>
<keyword evidence="2" id="KW-1185">Reference proteome</keyword>
<evidence type="ECO:0000313" key="1">
    <source>
        <dbReference type="EMBL" id="QGA65797.1"/>
    </source>
</evidence>
<reference evidence="1 2" key="1">
    <citation type="submission" date="2019-10" db="EMBL/GenBank/DDBJ databases">
        <title>Vibrio sp. nov., isolated from Coralline algae surface.</title>
        <authorList>
            <person name="Geng Y."/>
            <person name="Zhang X."/>
        </authorList>
    </citation>
    <scope>NUCLEOTIDE SEQUENCE [LARGE SCALE GENOMIC DNA]</scope>
    <source>
        <strain evidence="1 2">SM1977</strain>
    </source>
</reference>
<organism evidence="1 2">
    <name type="scientific">Vibrio algicola</name>
    <dbReference type="NCBI Taxonomy" id="2662262"/>
    <lineage>
        <taxon>Bacteria</taxon>
        <taxon>Pseudomonadati</taxon>
        <taxon>Pseudomonadota</taxon>
        <taxon>Gammaproteobacteria</taxon>
        <taxon>Vibrionales</taxon>
        <taxon>Vibrionaceae</taxon>
        <taxon>Vibrio</taxon>
    </lineage>
</organism>
<sequence length="87" mass="9781">MTIKKRFIAGAKCPSCGESDSLRVWHDNNIEMVECVECDYLERQNPEKEQQASELGDKKSTAAQPQVVTVEQSAYASEQMIGIFKPE</sequence>
<gene>
    <name evidence="1" type="ORF">GFB47_10580</name>
</gene>
<dbReference type="EMBL" id="CP045699">
    <property type="protein sequence ID" value="QGA65797.1"/>
    <property type="molecule type" value="Genomic_DNA"/>
</dbReference>
<protein>
    <submittedName>
        <fullName evidence="1">YheV family putative metal-binding protein</fullName>
    </submittedName>
</protein>
<dbReference type="InterPro" id="IPR012658">
    <property type="entry name" value="YheV"/>
</dbReference>
<dbReference type="RefSeq" id="WP_153447935.1">
    <property type="nucleotide sequence ID" value="NZ_CP045699.1"/>
</dbReference>
<name>A0A5Q0TL06_9VIBR</name>
<accession>A0A5Q0TL06</accession>
<dbReference type="NCBIfam" id="TIGR02443">
    <property type="entry name" value="YheV family putative zinc ribbon protein"/>
    <property type="match status" value="1"/>
</dbReference>
<dbReference type="Proteomes" id="UP000348942">
    <property type="component" value="Chromosome 1"/>
</dbReference>
<dbReference type="SUPFAM" id="SSF57783">
    <property type="entry name" value="Zinc beta-ribbon"/>
    <property type="match status" value="1"/>
</dbReference>